<evidence type="ECO:0000256" key="1">
    <source>
        <dbReference type="SAM" id="Phobius"/>
    </source>
</evidence>
<dbReference type="Proteomes" id="UP001602370">
    <property type="component" value="Unassembled WGS sequence"/>
</dbReference>
<evidence type="ECO:0000313" key="3">
    <source>
        <dbReference type="EMBL" id="MFF5922637.1"/>
    </source>
</evidence>
<comment type="caution">
    <text evidence="3">The sequence shown here is derived from an EMBL/GenBank/DDBJ whole genome shotgun (WGS) entry which is preliminary data.</text>
</comment>
<evidence type="ECO:0000313" key="4">
    <source>
        <dbReference type="Proteomes" id="UP001602370"/>
    </source>
</evidence>
<dbReference type="Pfam" id="PF04471">
    <property type="entry name" value="Mrr_cat"/>
    <property type="match status" value="1"/>
</dbReference>
<proteinExistence type="predicted"/>
<dbReference type="PANTHER" id="PTHR30015">
    <property type="entry name" value="MRR RESTRICTION SYSTEM PROTEIN"/>
    <property type="match status" value="1"/>
</dbReference>
<dbReference type="PANTHER" id="PTHR30015:SF6">
    <property type="entry name" value="SLL1429 PROTEIN"/>
    <property type="match status" value="1"/>
</dbReference>
<evidence type="ECO:0000259" key="2">
    <source>
        <dbReference type="Pfam" id="PF04471"/>
    </source>
</evidence>
<sequence>MKATSVDRGAVGRGTRGVWRDLVLAVGLVAICVAGLTLFFKAAQTAESRGSGVAAAVLVALGALGVLSVGLSTAKRGMASVRVRGRGLHGRRDDLIPAPAAPDIDGGALDHTAVDADGFEHTVAALCARDGCTPVEVVGGAGDLGADVIAVTVDGRRVVLQCKHYAPDNHVGSQDLQRFGGTCFTIHEADVAVVVTTSSFTAPAVDYAATCGIICVDGEALAAWTDQITPAPWEAPATEPTASLSLPGDPA</sequence>
<keyword evidence="3" id="KW-0255">Endonuclease</keyword>
<keyword evidence="3" id="KW-0540">Nuclease</keyword>
<keyword evidence="1" id="KW-1133">Transmembrane helix</keyword>
<protein>
    <submittedName>
        <fullName evidence="3">Restriction endonuclease</fullName>
    </submittedName>
</protein>
<feature type="transmembrane region" description="Helical" evidence="1">
    <location>
        <begin position="52"/>
        <end position="74"/>
    </location>
</feature>
<dbReference type="RefSeq" id="WP_078944667.1">
    <property type="nucleotide sequence ID" value="NZ_JBIBDZ010000011.1"/>
</dbReference>
<dbReference type="InterPro" id="IPR011856">
    <property type="entry name" value="tRNA_endonuc-like_dom_sf"/>
</dbReference>
<keyword evidence="4" id="KW-1185">Reference proteome</keyword>
<dbReference type="GO" id="GO:0004519">
    <property type="term" value="F:endonuclease activity"/>
    <property type="evidence" value="ECO:0007669"/>
    <property type="project" value="UniProtKB-KW"/>
</dbReference>
<dbReference type="EMBL" id="JBIBDZ010000011">
    <property type="protein sequence ID" value="MFF5922637.1"/>
    <property type="molecule type" value="Genomic_DNA"/>
</dbReference>
<reference evidence="3 4" key="1">
    <citation type="submission" date="2024-10" db="EMBL/GenBank/DDBJ databases">
        <title>The Natural Products Discovery Center: Release of the First 8490 Sequenced Strains for Exploring Actinobacteria Biosynthetic Diversity.</title>
        <authorList>
            <person name="Kalkreuter E."/>
            <person name="Kautsar S.A."/>
            <person name="Yang D."/>
            <person name="Bader C.D."/>
            <person name="Teijaro C.N."/>
            <person name="Fluegel L."/>
            <person name="Davis C.M."/>
            <person name="Simpson J.R."/>
            <person name="Lauterbach L."/>
            <person name="Steele A.D."/>
            <person name="Gui C."/>
            <person name="Meng S."/>
            <person name="Li G."/>
            <person name="Viehrig K."/>
            <person name="Ye F."/>
            <person name="Su P."/>
            <person name="Kiefer A.F."/>
            <person name="Nichols A."/>
            <person name="Cepeda A.J."/>
            <person name="Yan W."/>
            <person name="Fan B."/>
            <person name="Jiang Y."/>
            <person name="Adhikari A."/>
            <person name="Zheng C.-J."/>
            <person name="Schuster L."/>
            <person name="Cowan T.M."/>
            <person name="Smanski M.J."/>
            <person name="Chevrette M.G."/>
            <person name="De Carvalho L.P.S."/>
            <person name="Shen B."/>
        </authorList>
    </citation>
    <scope>NUCLEOTIDE SEQUENCE [LARGE SCALE GENOMIC DNA]</scope>
    <source>
        <strain evidence="3 4">NPDC012605</strain>
    </source>
</reference>
<keyword evidence="1" id="KW-0472">Membrane</keyword>
<dbReference type="SUPFAM" id="SSF52980">
    <property type="entry name" value="Restriction endonuclease-like"/>
    <property type="match status" value="1"/>
</dbReference>
<keyword evidence="3" id="KW-0378">Hydrolase</keyword>
<name>A0ABW6XYN0_9ACTN</name>
<accession>A0ABW6XYN0</accession>
<dbReference type="InterPro" id="IPR007560">
    <property type="entry name" value="Restrct_endonuc_IV_Mrr"/>
</dbReference>
<keyword evidence="1" id="KW-0812">Transmembrane</keyword>
<feature type="transmembrane region" description="Helical" evidence="1">
    <location>
        <begin position="21"/>
        <end position="40"/>
    </location>
</feature>
<dbReference type="InterPro" id="IPR052906">
    <property type="entry name" value="Type_IV_Methyl-Rstrct_Enzyme"/>
</dbReference>
<feature type="domain" description="Restriction endonuclease type IV Mrr" evidence="2">
    <location>
        <begin position="114"/>
        <end position="224"/>
    </location>
</feature>
<gene>
    <name evidence="3" type="ORF">ACFY8C_30540</name>
</gene>
<organism evidence="3 4">
    <name type="scientific">Streptomyces flavochromogenes</name>
    <dbReference type="NCBI Taxonomy" id="68199"/>
    <lineage>
        <taxon>Bacteria</taxon>
        <taxon>Bacillati</taxon>
        <taxon>Actinomycetota</taxon>
        <taxon>Actinomycetes</taxon>
        <taxon>Kitasatosporales</taxon>
        <taxon>Streptomycetaceae</taxon>
        <taxon>Streptomyces</taxon>
    </lineage>
</organism>
<dbReference type="InterPro" id="IPR011335">
    <property type="entry name" value="Restrct_endonuc-II-like"/>
</dbReference>
<dbReference type="Gene3D" id="3.40.1350.10">
    <property type="match status" value="1"/>
</dbReference>